<dbReference type="InterPro" id="IPR044974">
    <property type="entry name" value="Disease_R_plants"/>
</dbReference>
<dbReference type="Pfam" id="PF23598">
    <property type="entry name" value="LRR_14"/>
    <property type="match status" value="1"/>
</dbReference>
<evidence type="ECO:0000256" key="3">
    <source>
        <dbReference type="ARBA" id="ARBA00022821"/>
    </source>
</evidence>
<dbReference type="Pfam" id="PF00560">
    <property type="entry name" value="LRR_1"/>
    <property type="match status" value="1"/>
</dbReference>
<dbReference type="SMART" id="SM00255">
    <property type="entry name" value="TIR"/>
    <property type="match status" value="1"/>
</dbReference>
<reference evidence="6" key="1">
    <citation type="submission" date="2025-08" db="UniProtKB">
        <authorList>
            <consortium name="RefSeq"/>
        </authorList>
    </citation>
    <scope>IDENTIFICATION</scope>
    <source>
        <tissue evidence="6">Leaf</tissue>
    </source>
</reference>
<gene>
    <name evidence="6" type="primary">LOC115731831</name>
</gene>
<feature type="domain" description="TIR" evidence="4">
    <location>
        <begin position="31"/>
        <end position="191"/>
    </location>
</feature>
<dbReference type="GeneID" id="115731831"/>
<dbReference type="InterPro" id="IPR002182">
    <property type="entry name" value="NB-ARC"/>
</dbReference>
<dbReference type="InterPro" id="IPR000157">
    <property type="entry name" value="TIR_dom"/>
</dbReference>
<keyword evidence="2" id="KW-0677">Repeat</keyword>
<dbReference type="PROSITE" id="PS51450">
    <property type="entry name" value="LRR"/>
    <property type="match status" value="1"/>
</dbReference>
<dbReference type="InterPro" id="IPR042197">
    <property type="entry name" value="Apaf_helical"/>
</dbReference>
<dbReference type="SUPFAM" id="SSF46785">
    <property type="entry name" value="Winged helix' DNA-binding domain"/>
    <property type="match status" value="1"/>
</dbReference>
<dbReference type="Gene3D" id="3.80.10.10">
    <property type="entry name" value="Ribonuclease Inhibitor"/>
    <property type="match status" value="3"/>
</dbReference>
<dbReference type="InterPro" id="IPR003591">
    <property type="entry name" value="Leu-rich_rpt_typical-subtyp"/>
</dbReference>
<protein>
    <submittedName>
        <fullName evidence="6">Disease resistance protein RPV1-like</fullName>
    </submittedName>
</protein>
<keyword evidence="1" id="KW-0433">Leucine-rich repeat</keyword>
<dbReference type="Gene3D" id="1.10.8.430">
    <property type="entry name" value="Helical domain of apoptotic protease-activating factors"/>
    <property type="match status" value="1"/>
</dbReference>
<evidence type="ECO:0000256" key="2">
    <source>
        <dbReference type="ARBA" id="ARBA00022737"/>
    </source>
</evidence>
<evidence type="ECO:0000256" key="1">
    <source>
        <dbReference type="ARBA" id="ARBA00022614"/>
    </source>
</evidence>
<dbReference type="SUPFAM" id="SSF52540">
    <property type="entry name" value="P-loop containing nucleoside triphosphate hydrolases"/>
    <property type="match status" value="1"/>
</dbReference>
<dbReference type="RefSeq" id="XP_048136721.1">
    <property type="nucleotide sequence ID" value="XM_048280764.1"/>
</dbReference>
<dbReference type="PRINTS" id="PR00364">
    <property type="entry name" value="DISEASERSIST"/>
</dbReference>
<dbReference type="Pfam" id="PF00931">
    <property type="entry name" value="NB-ARC"/>
    <property type="match status" value="1"/>
</dbReference>
<dbReference type="Pfam" id="PF01582">
    <property type="entry name" value="TIR"/>
    <property type="match status" value="1"/>
</dbReference>
<dbReference type="PANTHER" id="PTHR11017">
    <property type="entry name" value="LEUCINE-RICH REPEAT-CONTAINING PROTEIN"/>
    <property type="match status" value="1"/>
</dbReference>
<dbReference type="InterPro" id="IPR035897">
    <property type="entry name" value="Toll_tir_struct_dom_sf"/>
</dbReference>
<dbReference type="InterPro" id="IPR027417">
    <property type="entry name" value="P-loop_NTPase"/>
</dbReference>
<dbReference type="SUPFAM" id="SSF52200">
    <property type="entry name" value="Toll/Interleukin receptor TIR domain"/>
    <property type="match status" value="1"/>
</dbReference>
<dbReference type="PROSITE" id="PS50104">
    <property type="entry name" value="TIR"/>
    <property type="match status" value="1"/>
</dbReference>
<dbReference type="Proteomes" id="UP000827889">
    <property type="component" value="Chromosome 6"/>
</dbReference>
<organism evidence="5 6">
    <name type="scientific">Rhodamnia argentea</name>
    <dbReference type="NCBI Taxonomy" id="178133"/>
    <lineage>
        <taxon>Eukaryota</taxon>
        <taxon>Viridiplantae</taxon>
        <taxon>Streptophyta</taxon>
        <taxon>Embryophyta</taxon>
        <taxon>Tracheophyta</taxon>
        <taxon>Spermatophyta</taxon>
        <taxon>Magnoliopsida</taxon>
        <taxon>eudicotyledons</taxon>
        <taxon>Gunneridae</taxon>
        <taxon>Pentapetalae</taxon>
        <taxon>rosids</taxon>
        <taxon>malvids</taxon>
        <taxon>Myrtales</taxon>
        <taxon>Myrtaceae</taxon>
        <taxon>Myrtoideae</taxon>
        <taxon>Myrteae</taxon>
        <taxon>Australasian group</taxon>
        <taxon>Rhodamnia</taxon>
    </lineage>
</organism>
<dbReference type="Pfam" id="PF23282">
    <property type="entry name" value="WHD_ROQ1"/>
    <property type="match status" value="1"/>
</dbReference>
<dbReference type="InterPro" id="IPR058192">
    <property type="entry name" value="WHD_ROQ1-like"/>
</dbReference>
<dbReference type="Gene3D" id="3.40.50.300">
    <property type="entry name" value="P-loop containing nucleotide triphosphate hydrolases"/>
    <property type="match status" value="1"/>
</dbReference>
<dbReference type="InterPro" id="IPR032675">
    <property type="entry name" value="LRR_dom_sf"/>
</dbReference>
<dbReference type="PANTHER" id="PTHR11017:SF385">
    <property type="entry name" value="DISEASE RESISTANCE PROTEIN (TIR-NBS-LRR CLASS)-RELATED"/>
    <property type="match status" value="1"/>
</dbReference>
<evidence type="ECO:0000259" key="4">
    <source>
        <dbReference type="PROSITE" id="PS50104"/>
    </source>
</evidence>
<dbReference type="InterPro" id="IPR055414">
    <property type="entry name" value="LRR_R13L4/SHOC2-like"/>
</dbReference>
<dbReference type="InterPro" id="IPR001611">
    <property type="entry name" value="Leu-rich_rpt"/>
</dbReference>
<evidence type="ECO:0000313" key="5">
    <source>
        <dbReference type="Proteomes" id="UP000827889"/>
    </source>
</evidence>
<dbReference type="InterPro" id="IPR036390">
    <property type="entry name" value="WH_DNA-bd_sf"/>
</dbReference>
<evidence type="ECO:0000313" key="6">
    <source>
        <dbReference type="RefSeq" id="XP_048136721.1"/>
    </source>
</evidence>
<dbReference type="SMART" id="SM00369">
    <property type="entry name" value="LRR_TYP"/>
    <property type="match status" value="8"/>
</dbReference>
<dbReference type="Gene3D" id="3.40.50.10140">
    <property type="entry name" value="Toll/interleukin-1 receptor homology (TIR) domain"/>
    <property type="match status" value="1"/>
</dbReference>
<name>A0ABM3HJE5_9MYRT</name>
<sequence length="1395" mass="156634">MFDSVLIHQRSLPQNEMENNVAESTQPDLRLKWDVFLSFRGADTRNAFIGPLYDALRSKDVRAFRDNEGMNRGDQISPSLLAAIEDSAVAIVVISPDYAGSHWCLEELAKICECRKLILPVFYGVRASDVRHQRGPFEGAFERHVKRFGDARVSAWRAAMTEAGGVSGWNFRGQDDPREMSLLIQGLVHRIMDVLNNVPLHVAPLLVGLDSRIEQLLASLSVKSGGVRFLGLHGFGGVGKTTLAKALYNKLVVHFEKRSFVADIREAFLRSGGLISLQDKILSDLSPDMPPSNDLGSRKNSVKHALNETRVLLVLDDVDDAGQLDALISGKEWFHEGSRVIITTRNREALAARNHAIEPYEVRELSFEDALRLFSYHALKREKPTDEFVELSKQIVSLAGNLPLALEVFGSFLVDKRRKTEWEGAVQKLKQIRPYNLQDTLKISYEGLDEETKCMFLDAACLFAKSHMTREDALDIWEGCGFKAEIGLRVLVSRSLIKIWKDDDTLWMHDQLRDMGRELVLLESARDPGTRSRLWDRMEIMAVFKDGSGTRNIEGIVLDYQHKPFATDPSSERLSRDNFMRTPNLASAIQCLQEKFRIFFNFGAERENEEVLRAEYFKLIINLRLLQINHAKLEGKFKFLPQSLKWLQWKECPLTILPPDFCPRGLAVLDLANSKIERLWKANRNKAGENLLVVNLRGCHHLASIPDLSASRSLKKLVLERCTSLTHVPESIGSLNALVHLNLEGCSKLVGLPKDVSGLRNLEELILSGCANLEELPEDIDSMKSLKLLLLDGTPIKRLPEKIFHLTELEKLHLSRCTSLKKLPDHIGMMASLRELTLDDTGIEELPDSVRSLQKLELLSLMRCVSLTELPGFVGDLESLKELLIDGSKIRELPASIGSLLYLKTLSIGDCRFSSYCPDSINGLHSLIELSLGGPSITSLPAQLGALNMLQRLEIRNCESLESLPESIGNLWNLTTMILYNVNITELPQSIGKLENVVVMRLNKCKRLCKLPPSMGHLRSLYRLIMEETAVTELPGTFGMLSKLVTLRMGKKPRYTVIPEGNTETENPVLITEEIPGSMLPSSLANLSQLEELNARAWYMCGKVPDDFEKLVSLETLNLGYNNFTSLPASLKGLSVLKNLLLPHCKELKSLPPLPSSLESVNIAGCVVIETVPDLSELENLQELNMANCEKVVDVPGLQCLKSLRRLYLTGCRACSSVVKTRISKVSLRNLRVLSMPGSEIPDWLNEEEVSYTVRKNCMLKAVLIGVVVSITSDFPESLRDHIPTLVDIEAKILKMNSPIFSTTLPLMGVPKLDEDQVHLCRFLDFEPLVSKLKEGYKVQVAKRNPPFIPGMQLKKCGVRLIFERDDEIDGDEQQLDDGYQSLSEKLARFFNHLQ</sequence>
<dbReference type="SUPFAM" id="SSF52058">
    <property type="entry name" value="L domain-like"/>
    <property type="match status" value="2"/>
</dbReference>
<proteinExistence type="predicted"/>
<accession>A0ABM3HJE5</accession>
<keyword evidence="3" id="KW-0611">Plant defense</keyword>
<keyword evidence="5" id="KW-1185">Reference proteome</keyword>